<reference evidence="2 3" key="1">
    <citation type="journal article" date="2014" name="Am. J. Bot.">
        <title>Genome assembly and annotation for red clover (Trifolium pratense; Fabaceae).</title>
        <authorList>
            <person name="Istvanek J."/>
            <person name="Jaros M."/>
            <person name="Krenek A."/>
            <person name="Repkova J."/>
        </authorList>
    </citation>
    <scope>NUCLEOTIDE SEQUENCE [LARGE SCALE GENOMIC DNA]</scope>
    <source>
        <strain evidence="3">cv. Tatra</strain>
        <tissue evidence="2">Young leaves</tissue>
    </source>
</reference>
<sequence>MLASMVYGWKNAVAQLNVVNSEHGLVTEGIHRLKRVENGQIVIPEKYRQMALEEEEEDNEDDDEEDDAEEEEEEVVKEKGPDGDEEGHDESR</sequence>
<organism evidence="2 3">
    <name type="scientific">Trifolium pratense</name>
    <name type="common">Red clover</name>
    <dbReference type="NCBI Taxonomy" id="57577"/>
    <lineage>
        <taxon>Eukaryota</taxon>
        <taxon>Viridiplantae</taxon>
        <taxon>Streptophyta</taxon>
        <taxon>Embryophyta</taxon>
        <taxon>Tracheophyta</taxon>
        <taxon>Spermatophyta</taxon>
        <taxon>Magnoliopsida</taxon>
        <taxon>eudicotyledons</taxon>
        <taxon>Gunneridae</taxon>
        <taxon>Pentapetalae</taxon>
        <taxon>rosids</taxon>
        <taxon>fabids</taxon>
        <taxon>Fabales</taxon>
        <taxon>Fabaceae</taxon>
        <taxon>Papilionoideae</taxon>
        <taxon>50 kb inversion clade</taxon>
        <taxon>NPAAA clade</taxon>
        <taxon>Hologalegina</taxon>
        <taxon>IRL clade</taxon>
        <taxon>Trifolieae</taxon>
        <taxon>Trifolium</taxon>
    </lineage>
</organism>
<evidence type="ECO:0000313" key="3">
    <source>
        <dbReference type="Proteomes" id="UP000236291"/>
    </source>
</evidence>
<proteinExistence type="predicted"/>
<gene>
    <name evidence="2" type="ORF">L195_g047410</name>
</gene>
<feature type="region of interest" description="Disordered" evidence="1">
    <location>
        <begin position="47"/>
        <end position="92"/>
    </location>
</feature>
<reference evidence="2 3" key="2">
    <citation type="journal article" date="2017" name="Front. Plant Sci.">
        <title>Gene Classification and Mining of Molecular Markers Useful in Red Clover (Trifolium pratense) Breeding.</title>
        <authorList>
            <person name="Istvanek J."/>
            <person name="Dluhosova J."/>
            <person name="Dluhos P."/>
            <person name="Patkova L."/>
            <person name="Nedelnik J."/>
            <person name="Repkova J."/>
        </authorList>
    </citation>
    <scope>NUCLEOTIDE SEQUENCE [LARGE SCALE GENOMIC DNA]</scope>
    <source>
        <strain evidence="3">cv. Tatra</strain>
        <tissue evidence="2">Young leaves</tissue>
    </source>
</reference>
<comment type="caution">
    <text evidence="2">The sequence shown here is derived from an EMBL/GenBank/DDBJ whole genome shotgun (WGS) entry which is preliminary data.</text>
</comment>
<evidence type="ECO:0000256" key="1">
    <source>
        <dbReference type="SAM" id="MobiDB-lite"/>
    </source>
</evidence>
<dbReference type="EMBL" id="ASHM01065680">
    <property type="protein sequence ID" value="PNX91280.1"/>
    <property type="molecule type" value="Genomic_DNA"/>
</dbReference>
<protein>
    <submittedName>
        <fullName evidence="2">Uncharacterized protein</fullName>
    </submittedName>
</protein>
<dbReference type="Proteomes" id="UP000236291">
    <property type="component" value="Unassembled WGS sequence"/>
</dbReference>
<dbReference type="AlphaFoldDB" id="A0A2K3MKI4"/>
<evidence type="ECO:0000313" key="2">
    <source>
        <dbReference type="EMBL" id="PNX91280.1"/>
    </source>
</evidence>
<feature type="compositionally biased region" description="Acidic residues" evidence="1">
    <location>
        <begin position="83"/>
        <end position="92"/>
    </location>
</feature>
<accession>A0A2K3MKI4</accession>
<name>A0A2K3MKI4_TRIPR</name>
<feature type="compositionally biased region" description="Acidic residues" evidence="1">
    <location>
        <begin position="52"/>
        <end position="75"/>
    </location>
</feature>